<dbReference type="EMBL" id="GBRH01254135">
    <property type="protein sequence ID" value="JAD43760.1"/>
    <property type="molecule type" value="Transcribed_RNA"/>
</dbReference>
<sequence length="65" mass="6975">MACEQLQLEGVDVGAEPGAGRSCLKEAIHHRRQSLAHHPTRLTDGGLHLSHATRSTGSLREVTPP</sequence>
<name>A0A0A9A429_ARUDO</name>
<dbReference type="AlphaFoldDB" id="A0A0A9A429"/>
<feature type="region of interest" description="Disordered" evidence="1">
    <location>
        <begin position="30"/>
        <end position="65"/>
    </location>
</feature>
<protein>
    <submittedName>
        <fullName evidence="2">Uncharacterized protein</fullName>
    </submittedName>
</protein>
<proteinExistence type="predicted"/>
<reference evidence="2" key="2">
    <citation type="journal article" date="2015" name="Data Brief">
        <title>Shoot transcriptome of the giant reed, Arundo donax.</title>
        <authorList>
            <person name="Barrero R.A."/>
            <person name="Guerrero F.D."/>
            <person name="Moolhuijzen P."/>
            <person name="Goolsby J.A."/>
            <person name="Tidwell J."/>
            <person name="Bellgard S.E."/>
            <person name="Bellgard M.I."/>
        </authorList>
    </citation>
    <scope>NUCLEOTIDE SEQUENCE</scope>
    <source>
        <tissue evidence="2">Shoot tissue taken approximately 20 cm above the soil surface</tissue>
    </source>
</reference>
<accession>A0A0A9A429</accession>
<organism evidence="2">
    <name type="scientific">Arundo donax</name>
    <name type="common">Giant reed</name>
    <name type="synonym">Donax arundinaceus</name>
    <dbReference type="NCBI Taxonomy" id="35708"/>
    <lineage>
        <taxon>Eukaryota</taxon>
        <taxon>Viridiplantae</taxon>
        <taxon>Streptophyta</taxon>
        <taxon>Embryophyta</taxon>
        <taxon>Tracheophyta</taxon>
        <taxon>Spermatophyta</taxon>
        <taxon>Magnoliopsida</taxon>
        <taxon>Liliopsida</taxon>
        <taxon>Poales</taxon>
        <taxon>Poaceae</taxon>
        <taxon>PACMAD clade</taxon>
        <taxon>Arundinoideae</taxon>
        <taxon>Arundineae</taxon>
        <taxon>Arundo</taxon>
    </lineage>
</organism>
<evidence type="ECO:0000256" key="1">
    <source>
        <dbReference type="SAM" id="MobiDB-lite"/>
    </source>
</evidence>
<evidence type="ECO:0000313" key="2">
    <source>
        <dbReference type="EMBL" id="JAD43760.1"/>
    </source>
</evidence>
<feature type="compositionally biased region" description="Basic residues" evidence="1">
    <location>
        <begin position="30"/>
        <end position="40"/>
    </location>
</feature>
<reference evidence="2" key="1">
    <citation type="submission" date="2014-09" db="EMBL/GenBank/DDBJ databases">
        <authorList>
            <person name="Magalhaes I.L.F."/>
            <person name="Oliveira U."/>
            <person name="Santos F.R."/>
            <person name="Vidigal T.H.D.A."/>
            <person name="Brescovit A.D."/>
            <person name="Santos A.J."/>
        </authorList>
    </citation>
    <scope>NUCLEOTIDE SEQUENCE</scope>
    <source>
        <tissue evidence="2">Shoot tissue taken approximately 20 cm above the soil surface</tissue>
    </source>
</reference>